<accession>A0A1I6TBP2</accession>
<dbReference type="GO" id="GO:0016020">
    <property type="term" value="C:membrane"/>
    <property type="evidence" value="ECO:0007669"/>
    <property type="project" value="TreeGrafter"/>
</dbReference>
<organism evidence="3 4">
    <name type="scientific">Brevundimonas viscosa</name>
    <dbReference type="NCBI Taxonomy" id="871741"/>
    <lineage>
        <taxon>Bacteria</taxon>
        <taxon>Pseudomonadati</taxon>
        <taxon>Pseudomonadota</taxon>
        <taxon>Alphaproteobacteria</taxon>
        <taxon>Caulobacterales</taxon>
        <taxon>Caulobacteraceae</taxon>
        <taxon>Brevundimonas</taxon>
    </lineage>
</organism>
<dbReference type="InterPro" id="IPR010721">
    <property type="entry name" value="UstE-like"/>
</dbReference>
<dbReference type="Pfam" id="PF06966">
    <property type="entry name" value="DUF1295"/>
    <property type="match status" value="1"/>
</dbReference>
<dbReference type="PROSITE" id="PS50244">
    <property type="entry name" value="S5A_REDUCTASE"/>
    <property type="match status" value="1"/>
</dbReference>
<feature type="signal peptide" evidence="2">
    <location>
        <begin position="1"/>
        <end position="20"/>
    </location>
</feature>
<dbReference type="RefSeq" id="WP_092312937.1">
    <property type="nucleotide sequence ID" value="NZ_FOZV01000009.1"/>
</dbReference>
<keyword evidence="2" id="KW-0732">Signal</keyword>
<feature type="transmembrane region" description="Helical" evidence="1">
    <location>
        <begin position="34"/>
        <end position="51"/>
    </location>
</feature>
<reference evidence="4" key="1">
    <citation type="submission" date="2016-10" db="EMBL/GenBank/DDBJ databases">
        <authorList>
            <person name="Varghese N."/>
            <person name="Submissions S."/>
        </authorList>
    </citation>
    <scope>NUCLEOTIDE SEQUENCE [LARGE SCALE GENOMIC DNA]</scope>
    <source>
        <strain evidence="4">CGMCC 1.10683</strain>
    </source>
</reference>
<evidence type="ECO:0000313" key="3">
    <source>
        <dbReference type="EMBL" id="SFS86605.1"/>
    </source>
</evidence>
<sequence>MLVLLFAAVASVAAMSAAWAVARAAGDGGWVDAIWALSAGLIAAAAALWPAPDAVFSRQALAATLIALWGVRLGAYLAWRTAAAERPDPRYERLKAEWGGWNAKAWRFLMIQAATVVVLVLAVRAAAVRPDPGLDVRDALAAAIVLLAIGGEALADRQMAAFRRDPRNRGKVADRGLWGWSRHPNYFFEWLVWLAWPAMAFDPAVPASWLTLPAALMMWWLLNHVSGVPMLEAEMLRSRPEAYRAYQARVSRFFPLPPKPR</sequence>
<evidence type="ECO:0000313" key="4">
    <source>
        <dbReference type="Proteomes" id="UP000198788"/>
    </source>
</evidence>
<dbReference type="AlphaFoldDB" id="A0A1I6TBP2"/>
<dbReference type="EMBL" id="FOZV01000009">
    <property type="protein sequence ID" value="SFS86605.1"/>
    <property type="molecule type" value="Genomic_DNA"/>
</dbReference>
<gene>
    <name evidence="3" type="ORF">SAMN05192570_3101</name>
</gene>
<feature type="transmembrane region" description="Helical" evidence="1">
    <location>
        <begin position="105"/>
        <end position="127"/>
    </location>
</feature>
<feature type="transmembrane region" description="Helical" evidence="1">
    <location>
        <begin position="139"/>
        <end position="155"/>
    </location>
</feature>
<name>A0A1I6TBP2_9CAUL</name>
<keyword evidence="1" id="KW-0812">Transmembrane</keyword>
<evidence type="ECO:0000256" key="2">
    <source>
        <dbReference type="SAM" id="SignalP"/>
    </source>
</evidence>
<dbReference type="STRING" id="871741.SAMN05192570_3101"/>
<dbReference type="Gene3D" id="1.20.120.1630">
    <property type="match status" value="1"/>
</dbReference>
<dbReference type="PANTHER" id="PTHR32251:SF17">
    <property type="entry name" value="STEROID 5-ALPHA REDUCTASE C-TERMINAL DOMAIN-CONTAINING PROTEIN"/>
    <property type="match status" value="1"/>
</dbReference>
<keyword evidence="1" id="KW-1133">Transmembrane helix</keyword>
<dbReference type="OrthoDB" id="9779233at2"/>
<keyword evidence="1" id="KW-0472">Membrane</keyword>
<dbReference type="Proteomes" id="UP000198788">
    <property type="component" value="Unassembled WGS sequence"/>
</dbReference>
<proteinExistence type="predicted"/>
<evidence type="ECO:0000256" key="1">
    <source>
        <dbReference type="SAM" id="Phobius"/>
    </source>
</evidence>
<feature type="chain" id="PRO_5011768464" evidence="2">
    <location>
        <begin position="21"/>
        <end position="261"/>
    </location>
</feature>
<feature type="transmembrane region" description="Helical" evidence="1">
    <location>
        <begin position="60"/>
        <end position="79"/>
    </location>
</feature>
<protein>
    <submittedName>
        <fullName evidence="3">Steroid 5-alpha reductase family enzyme</fullName>
    </submittedName>
</protein>
<keyword evidence="4" id="KW-1185">Reference proteome</keyword>
<dbReference type="PANTHER" id="PTHR32251">
    <property type="entry name" value="3-OXO-5-ALPHA-STEROID 4-DEHYDROGENASE"/>
    <property type="match status" value="1"/>
</dbReference>